<organism evidence="3 4">
    <name type="scientific">Blastochloris viridis</name>
    <name type="common">Rhodopseudomonas viridis</name>
    <dbReference type="NCBI Taxonomy" id="1079"/>
    <lineage>
        <taxon>Bacteria</taxon>
        <taxon>Pseudomonadati</taxon>
        <taxon>Pseudomonadota</taxon>
        <taxon>Alphaproteobacteria</taxon>
        <taxon>Hyphomicrobiales</taxon>
        <taxon>Blastochloridaceae</taxon>
        <taxon>Blastochloris</taxon>
    </lineage>
</organism>
<comment type="caution">
    <text evidence="3">The sequence shown here is derived from an EMBL/GenBank/DDBJ whole genome shotgun (WGS) entry which is preliminary data.</text>
</comment>
<accession>A0A6N4R4Q0</accession>
<name>A0A6N4R4Q0_BLAVI</name>
<dbReference type="Proteomes" id="UP000320948">
    <property type="component" value="Unassembled WGS sequence"/>
</dbReference>
<evidence type="ECO:0000256" key="2">
    <source>
        <dbReference type="SAM" id="Phobius"/>
    </source>
</evidence>
<sequence>MNENSLKTLILLHTLRNFLGHPPFRRYTMQKHDSLIISMLCGLACLFLSVFFNIYGTEPIKPEPPFPDSPGLTNSYLSTLEMANQHRIVKLALHEDPSGFLYRELMAFPKTSLPDKDLTNWYVFVLMFTIPISFLGVMGVAFCIFMNWITEPSPPKEPHKVQVRHTPSPPPQQVPIPYVHDPSRIGDGDKWVTGRSRMGSPYDHDTGRAYSEPQERLYGNAAFERDFDRDRMVSKAPLSPREVFERDFERSLAESHGYHFKDSDGNDTTSNEGKDHY</sequence>
<keyword evidence="2" id="KW-1133">Transmembrane helix</keyword>
<evidence type="ECO:0000313" key="4">
    <source>
        <dbReference type="Proteomes" id="UP000320948"/>
    </source>
</evidence>
<reference evidence="3 4" key="1">
    <citation type="journal article" date="2017" name="Nat. Commun.">
        <title>In situ click chemistry generation of cyclooxygenase-2 inhibitors.</title>
        <authorList>
            <person name="Bhardwaj A."/>
            <person name="Kaur J."/>
            <person name="Wuest M."/>
            <person name="Wuest F."/>
        </authorList>
    </citation>
    <scope>NUCLEOTIDE SEQUENCE [LARGE SCALE GENOMIC DNA]</scope>
    <source>
        <strain evidence="3">S2_018_000_R2_106</strain>
    </source>
</reference>
<evidence type="ECO:0000256" key="1">
    <source>
        <dbReference type="SAM" id="MobiDB-lite"/>
    </source>
</evidence>
<proteinExistence type="predicted"/>
<keyword evidence="2" id="KW-0812">Transmembrane</keyword>
<dbReference type="AlphaFoldDB" id="A0A6N4R4Q0"/>
<feature type="compositionally biased region" description="Basic and acidic residues" evidence="1">
    <location>
        <begin position="254"/>
        <end position="264"/>
    </location>
</feature>
<feature type="transmembrane region" description="Helical" evidence="2">
    <location>
        <begin position="35"/>
        <end position="55"/>
    </location>
</feature>
<gene>
    <name evidence="3" type="ORF">DI628_03745</name>
</gene>
<feature type="region of interest" description="Disordered" evidence="1">
    <location>
        <begin position="254"/>
        <end position="277"/>
    </location>
</feature>
<keyword evidence="2" id="KW-0472">Membrane</keyword>
<feature type="transmembrane region" description="Helical" evidence="2">
    <location>
        <begin position="121"/>
        <end position="149"/>
    </location>
</feature>
<evidence type="ECO:0000313" key="3">
    <source>
        <dbReference type="EMBL" id="TKW61746.1"/>
    </source>
</evidence>
<feature type="region of interest" description="Disordered" evidence="1">
    <location>
        <begin position="156"/>
        <end position="180"/>
    </location>
</feature>
<dbReference type="EMBL" id="VAFM01000001">
    <property type="protein sequence ID" value="TKW61746.1"/>
    <property type="molecule type" value="Genomic_DNA"/>
</dbReference>
<protein>
    <submittedName>
        <fullName evidence="3">Uncharacterized protein</fullName>
    </submittedName>
</protein>